<evidence type="ECO:0000313" key="5">
    <source>
        <dbReference type="EMBL" id="MDT0498612.1"/>
    </source>
</evidence>
<protein>
    <submittedName>
        <fullName evidence="5">Site-specific integrase</fullName>
    </submittedName>
</protein>
<keyword evidence="6" id="KW-1185">Reference proteome</keyword>
<keyword evidence="2" id="KW-0229">DNA integration</keyword>
<dbReference type="CDD" id="cd00796">
    <property type="entry name" value="INT_Rci_Hp1_C"/>
    <property type="match status" value="1"/>
</dbReference>
<feature type="non-terminal residue" evidence="5">
    <location>
        <position position="1"/>
    </location>
</feature>
<dbReference type="PROSITE" id="PS51898">
    <property type="entry name" value="TYR_RECOMBINASE"/>
    <property type="match status" value="1"/>
</dbReference>
<dbReference type="Proteomes" id="UP001254608">
    <property type="component" value="Unassembled WGS sequence"/>
</dbReference>
<accession>A0ABU2WND8</accession>
<evidence type="ECO:0000256" key="3">
    <source>
        <dbReference type="ARBA" id="ARBA00023172"/>
    </source>
</evidence>
<keyword evidence="3" id="KW-0233">DNA recombination</keyword>
<gene>
    <name evidence="5" type="ORF">RM530_14775</name>
</gene>
<comment type="similarity">
    <text evidence="1">Belongs to the 'phage' integrase family.</text>
</comment>
<evidence type="ECO:0000259" key="4">
    <source>
        <dbReference type="PROSITE" id="PS51898"/>
    </source>
</evidence>
<evidence type="ECO:0000313" key="6">
    <source>
        <dbReference type="Proteomes" id="UP001254608"/>
    </source>
</evidence>
<dbReference type="PANTHER" id="PTHR30629:SF2">
    <property type="entry name" value="PROPHAGE INTEGRASE INTS-RELATED"/>
    <property type="match status" value="1"/>
</dbReference>
<dbReference type="InterPro" id="IPR050808">
    <property type="entry name" value="Phage_Integrase"/>
</dbReference>
<organism evidence="5 6">
    <name type="scientific">Banduia mediterranea</name>
    <dbReference type="NCBI Taxonomy" id="3075609"/>
    <lineage>
        <taxon>Bacteria</taxon>
        <taxon>Pseudomonadati</taxon>
        <taxon>Pseudomonadota</taxon>
        <taxon>Gammaproteobacteria</taxon>
        <taxon>Nevskiales</taxon>
        <taxon>Algiphilaceae</taxon>
        <taxon>Banduia</taxon>
    </lineage>
</organism>
<dbReference type="SUPFAM" id="SSF56349">
    <property type="entry name" value="DNA breaking-rejoining enzymes"/>
    <property type="match status" value="1"/>
</dbReference>
<proteinExistence type="inferred from homology"/>
<dbReference type="EMBL" id="JAVRIC010000023">
    <property type="protein sequence ID" value="MDT0498612.1"/>
    <property type="molecule type" value="Genomic_DNA"/>
</dbReference>
<dbReference type="PANTHER" id="PTHR30629">
    <property type="entry name" value="PROPHAGE INTEGRASE"/>
    <property type="match status" value="1"/>
</dbReference>
<evidence type="ECO:0000256" key="2">
    <source>
        <dbReference type="ARBA" id="ARBA00022908"/>
    </source>
</evidence>
<comment type="caution">
    <text evidence="5">The sequence shown here is derived from an EMBL/GenBank/DDBJ whole genome shotgun (WGS) entry which is preliminary data.</text>
</comment>
<reference evidence="5 6" key="1">
    <citation type="submission" date="2023-09" db="EMBL/GenBank/DDBJ databases">
        <authorList>
            <person name="Rey-Velasco X."/>
        </authorList>
    </citation>
    <scope>NUCLEOTIDE SEQUENCE [LARGE SCALE GENOMIC DNA]</scope>
    <source>
        <strain evidence="5 6">W345</strain>
    </source>
</reference>
<dbReference type="Gene3D" id="1.10.443.10">
    <property type="entry name" value="Intergrase catalytic core"/>
    <property type="match status" value="1"/>
</dbReference>
<dbReference type="RefSeq" id="WP_311366022.1">
    <property type="nucleotide sequence ID" value="NZ_JAVRIC010000023.1"/>
</dbReference>
<evidence type="ECO:0000256" key="1">
    <source>
        <dbReference type="ARBA" id="ARBA00008857"/>
    </source>
</evidence>
<dbReference type="InterPro" id="IPR013762">
    <property type="entry name" value="Integrase-like_cat_sf"/>
</dbReference>
<feature type="domain" description="Tyr recombinase" evidence="4">
    <location>
        <begin position="13"/>
        <end position="252"/>
    </location>
</feature>
<dbReference type="InterPro" id="IPR011010">
    <property type="entry name" value="DNA_brk_join_enz"/>
</dbReference>
<dbReference type="InterPro" id="IPR002104">
    <property type="entry name" value="Integrase_catalytic"/>
</dbReference>
<sequence>NPFAGIPGAKKRRRARFLLPHELPRFFKAVALEDNDEIRDFILLALLTGQRRGNVQAMKWKDIDLSSGVWYIDTDEFKNGEHQAVPLTSNAIDILQRRRERAPATDVWVLPASDSDKGPGHLVEPRKGWARVLARAEAIGLSEIIAACEGESRTPEQIFDPGIKERSILPTLRKLREEAQQRGLDPSSARLDDLLMHDLRRSMGSWQAINGASLSIIGRSLGHKSPQATAIYARLHLDPVRDSMERAAEAMLRAGSQKNVEMRSKVPVGQVSP</sequence>
<name>A0ABU2WND8_9GAMM</name>
<dbReference type="Pfam" id="PF00589">
    <property type="entry name" value="Phage_integrase"/>
    <property type="match status" value="1"/>
</dbReference>